<dbReference type="EMBL" id="CP072648">
    <property type="protein sequence ID" value="QUW02669.1"/>
    <property type="molecule type" value="Genomic_DNA"/>
</dbReference>
<dbReference type="InterPro" id="IPR010611">
    <property type="entry name" value="3D_dom"/>
</dbReference>
<feature type="domain" description="3D" evidence="3">
    <location>
        <begin position="128"/>
        <end position="189"/>
    </location>
</feature>
<accession>A0ABX8BAH7</accession>
<evidence type="ECO:0000313" key="4">
    <source>
        <dbReference type="EMBL" id="QUW02669.1"/>
    </source>
</evidence>
<dbReference type="RefSeq" id="WP_211428560.1">
    <property type="nucleotide sequence ID" value="NZ_CP072648.1"/>
</dbReference>
<keyword evidence="1" id="KW-0732">Signal</keyword>
<dbReference type="InterPro" id="IPR036908">
    <property type="entry name" value="RlpA-like_sf"/>
</dbReference>
<proteinExistence type="predicted"/>
<protein>
    <submittedName>
        <fullName evidence="4">3D domain-containing protein</fullName>
    </submittedName>
</protein>
<dbReference type="Proteomes" id="UP000676506">
    <property type="component" value="Chromosome 1"/>
</dbReference>
<gene>
    <name evidence="4" type="ORF">J8C06_10025</name>
</gene>
<feature type="region of interest" description="Disordered" evidence="2">
    <location>
        <begin position="41"/>
        <end position="79"/>
    </location>
</feature>
<dbReference type="InterPro" id="IPR051933">
    <property type="entry name" value="Resuscitation_pf_RpfB"/>
</dbReference>
<dbReference type="PANTHER" id="PTHR39160:SF4">
    <property type="entry name" value="RESUSCITATION-PROMOTING FACTOR RPFB"/>
    <property type="match status" value="1"/>
</dbReference>
<feature type="compositionally biased region" description="Low complexity" evidence="2">
    <location>
        <begin position="53"/>
        <end position="75"/>
    </location>
</feature>
<dbReference type="InterPro" id="IPR059180">
    <property type="entry name" value="3D_YorM"/>
</dbReference>
<dbReference type="CDD" id="cd14667">
    <property type="entry name" value="3D_containing_proteins"/>
    <property type="match status" value="1"/>
</dbReference>
<evidence type="ECO:0000256" key="2">
    <source>
        <dbReference type="SAM" id="MobiDB-lite"/>
    </source>
</evidence>
<reference evidence="4 5" key="1">
    <citation type="submission" date="2021-03" db="EMBL/GenBank/DDBJ databases">
        <title>Genomic and phenotypic characterization of Chloracidobacterium isolates provides evidence for multiple species.</title>
        <authorList>
            <person name="Saini M.K."/>
            <person name="Costas A.M.G."/>
            <person name="Tank M."/>
            <person name="Bryant D.A."/>
        </authorList>
    </citation>
    <scope>NUCLEOTIDE SEQUENCE [LARGE SCALE GENOMIC DNA]</scope>
    <source>
        <strain evidence="4 5">BV2-C</strain>
    </source>
</reference>
<keyword evidence="5" id="KW-1185">Reference proteome</keyword>
<evidence type="ECO:0000259" key="3">
    <source>
        <dbReference type="Pfam" id="PF06725"/>
    </source>
</evidence>
<sequence length="202" mass="21679">MSLCAIGTSVSRGLQRAFPFKPLFTFVLVLLTMVGNFAARAQQGRPTTDTTQTPKPAEATTSTPSTPSPSSSAPSVELTLDFPATPPALGLFSLRNAEPSPTAIPFVATAYSLKGRTASGEYVRPGIVAADPRVLPLGSVVKVHAGQYSGVYHVKDTGGRIRGRHIDIYMPSTREAIRFGRRTVRVEVIRAARPQRSKFGLR</sequence>
<name>A0ABX8BAH7_9BACT</name>
<organism evidence="4 5">
    <name type="scientific">Chloracidobacterium validum</name>
    <dbReference type="NCBI Taxonomy" id="2821543"/>
    <lineage>
        <taxon>Bacteria</taxon>
        <taxon>Pseudomonadati</taxon>
        <taxon>Acidobacteriota</taxon>
        <taxon>Terriglobia</taxon>
        <taxon>Terriglobales</taxon>
        <taxon>Acidobacteriaceae</taxon>
        <taxon>Chloracidobacterium</taxon>
    </lineage>
</organism>
<dbReference type="SUPFAM" id="SSF50685">
    <property type="entry name" value="Barwin-like endoglucanases"/>
    <property type="match status" value="1"/>
</dbReference>
<dbReference type="Pfam" id="PF06725">
    <property type="entry name" value="3D"/>
    <property type="match status" value="1"/>
</dbReference>
<evidence type="ECO:0000256" key="1">
    <source>
        <dbReference type="ARBA" id="ARBA00022729"/>
    </source>
</evidence>
<evidence type="ECO:0000313" key="5">
    <source>
        <dbReference type="Proteomes" id="UP000676506"/>
    </source>
</evidence>
<dbReference type="PANTHER" id="PTHR39160">
    <property type="entry name" value="CELL WALL-BINDING PROTEIN YOCH"/>
    <property type="match status" value="1"/>
</dbReference>
<dbReference type="Gene3D" id="2.40.40.10">
    <property type="entry name" value="RlpA-like domain"/>
    <property type="match status" value="1"/>
</dbReference>